<dbReference type="Pfam" id="PF02371">
    <property type="entry name" value="Transposase_20"/>
    <property type="match status" value="1"/>
</dbReference>
<gene>
    <name evidence="3" type="ORF">E5162_14185</name>
</gene>
<dbReference type="OrthoDB" id="8261795at2"/>
<dbReference type="InterPro" id="IPR003346">
    <property type="entry name" value="Transposase_20"/>
</dbReference>
<dbReference type="PANTHER" id="PTHR33055">
    <property type="entry name" value="TRANSPOSASE FOR INSERTION SEQUENCE ELEMENT IS1111A"/>
    <property type="match status" value="1"/>
</dbReference>
<evidence type="ECO:0000313" key="4">
    <source>
        <dbReference type="Proteomes" id="UP000305451"/>
    </source>
</evidence>
<evidence type="ECO:0000259" key="1">
    <source>
        <dbReference type="Pfam" id="PF01548"/>
    </source>
</evidence>
<dbReference type="PANTHER" id="PTHR33055:SF13">
    <property type="entry name" value="TRANSPOSASE"/>
    <property type="match status" value="1"/>
</dbReference>
<dbReference type="EMBL" id="SRXV01000007">
    <property type="protein sequence ID" value="TGY91598.1"/>
    <property type="molecule type" value="Genomic_DNA"/>
</dbReference>
<feature type="domain" description="Transposase IS110-like N-terminal" evidence="1">
    <location>
        <begin position="8"/>
        <end position="144"/>
    </location>
</feature>
<evidence type="ECO:0000313" key="3">
    <source>
        <dbReference type="EMBL" id="TGY91598.1"/>
    </source>
</evidence>
<comment type="caution">
    <text evidence="3">The sequence shown here is derived from an EMBL/GenBank/DDBJ whole genome shotgun (WGS) entry which is preliminary data.</text>
</comment>
<dbReference type="GO" id="GO:0004803">
    <property type="term" value="F:transposase activity"/>
    <property type="evidence" value="ECO:0007669"/>
    <property type="project" value="InterPro"/>
</dbReference>
<dbReference type="InterPro" id="IPR002525">
    <property type="entry name" value="Transp_IS110-like_N"/>
</dbReference>
<sequence>MSVHQTHIGIDVSKTHLDIFDPRTGHARIENTPQAIALWLGGRDPAAAFAVFEATGRYDGPLRAGLACAGFAFARLNPTQARRFAQATGRLAKTDRIDARMLADLGARLRPDPSTPGEPERMRLGELGRRRDQLVDQRAAEKVRKQETGGDDLVLASLEAHIAWLDTEIARLDAAIAALIAESRALKTEADLLRTVPGIGKVTATALLSLMPELGRRRPGQIAALAGLAPFNADSGQLKGVRRIQGGRRRVRKALYMAAVTAARSNSRFKTLYQRLTAAGKPAKLAFIAVARKLLITLNAIVRDQKPYHP</sequence>
<dbReference type="Pfam" id="PF01548">
    <property type="entry name" value="DEDD_Tnp_IS110"/>
    <property type="match status" value="1"/>
</dbReference>
<organism evidence="3 4">
    <name type="scientific">Marinicauda pacifica</name>
    <dbReference type="NCBI Taxonomy" id="1133559"/>
    <lineage>
        <taxon>Bacteria</taxon>
        <taxon>Pseudomonadati</taxon>
        <taxon>Pseudomonadota</taxon>
        <taxon>Alphaproteobacteria</taxon>
        <taxon>Maricaulales</taxon>
        <taxon>Maricaulaceae</taxon>
        <taxon>Marinicauda</taxon>
    </lineage>
</organism>
<reference evidence="3 4" key="1">
    <citation type="journal article" date="2013" name="Int. J. Syst. Evol. Microbiol.">
        <title>Marinicauda pacifica gen. nov., sp. nov., a prosthecate alphaproteobacterium of the family Hyphomonadaceae isolated from deep seawater.</title>
        <authorList>
            <person name="Zhang X.Y."/>
            <person name="Li G.W."/>
            <person name="Wang C.S."/>
            <person name="Zhang Y.J."/>
            <person name="Xu X.W."/>
            <person name="Li H."/>
            <person name="Liu A."/>
            <person name="Liu C."/>
            <person name="Xie B.B."/>
            <person name="Qin Q.L."/>
            <person name="Xu Z."/>
            <person name="Chen X.L."/>
            <person name="Zhou B.C."/>
            <person name="Zhang Y.Z."/>
        </authorList>
    </citation>
    <scope>NUCLEOTIDE SEQUENCE [LARGE SCALE GENOMIC DNA]</scope>
    <source>
        <strain evidence="3 4">P-1 km-3</strain>
    </source>
</reference>
<evidence type="ECO:0000259" key="2">
    <source>
        <dbReference type="Pfam" id="PF02371"/>
    </source>
</evidence>
<dbReference type="GO" id="GO:0003677">
    <property type="term" value="F:DNA binding"/>
    <property type="evidence" value="ECO:0007669"/>
    <property type="project" value="InterPro"/>
</dbReference>
<keyword evidence="4" id="KW-1185">Reference proteome</keyword>
<feature type="domain" description="Transposase IS116/IS110/IS902 C-terminal" evidence="2">
    <location>
        <begin position="191"/>
        <end position="274"/>
    </location>
</feature>
<name>A0A4S2H7V5_9PROT</name>
<proteinExistence type="predicted"/>
<dbReference type="Proteomes" id="UP000305451">
    <property type="component" value="Unassembled WGS sequence"/>
</dbReference>
<dbReference type="AlphaFoldDB" id="A0A4S2H7V5"/>
<dbReference type="GO" id="GO:0006313">
    <property type="term" value="P:DNA transposition"/>
    <property type="evidence" value="ECO:0007669"/>
    <property type="project" value="InterPro"/>
</dbReference>
<protein>
    <submittedName>
        <fullName evidence="3">IS110 family transposase</fullName>
    </submittedName>
</protein>
<accession>A0A4S2H7V5</accession>
<dbReference type="RefSeq" id="WP_135945943.1">
    <property type="nucleotide sequence ID" value="NZ_BMEI01000010.1"/>
</dbReference>
<dbReference type="InterPro" id="IPR047650">
    <property type="entry name" value="Transpos_IS110"/>
</dbReference>